<evidence type="ECO:0000256" key="1">
    <source>
        <dbReference type="SAM" id="MobiDB-lite"/>
    </source>
</evidence>
<sequence>MHMVQPHRHLRHRLVRPQPQPHHRRADNIRHRHRRRVKAHRQRIIAALIARHLRPQPDRAELAPRRTAMLGRGEHSREPPPSAAQTIRAQRHRHRRDPRRGPRALGNPAPRAVVIPRGGPHPVHQIGAIGRVALHPGLDPLQPAIPPAQRFLQKSDAGSGHREMRIFMYPRPDNPLHRPRDILHQRGHRVLVTVAPAAHRQHRRRDRAKVLADRAVLPIGIPSLMAQPDCGQERLCRQPLQPHPLPVVAQRRVGRARGIAPHRRAPAEVLVQQTPTLVVNIIGIAIDRRTQRNDRLQRGRLHRRHLQAVEPAPADPLHPHRARTPRLRRDPRDHLTGVRQLLRAVFVVHQTIAVAIAAHIDPQAGIAVPRHIGMRQRIAHHGAIALAIGQEFKDRRHRPCPLGPPDPRRQTAAIRQDDAHVRLFSYGKGKLCNGLHSAPKFAPLSGTGFSPLSTLNSGDEASPLD</sequence>
<reference evidence="2" key="1">
    <citation type="submission" date="2016-10" db="EMBL/GenBank/DDBJ databases">
        <title>Sequence of Gallionella enrichment culture.</title>
        <authorList>
            <person name="Poehlein A."/>
            <person name="Muehling M."/>
            <person name="Daniel R."/>
        </authorList>
    </citation>
    <scope>NUCLEOTIDE SEQUENCE</scope>
</reference>
<organism evidence="2">
    <name type="scientific">mine drainage metagenome</name>
    <dbReference type="NCBI Taxonomy" id="410659"/>
    <lineage>
        <taxon>unclassified sequences</taxon>
        <taxon>metagenomes</taxon>
        <taxon>ecological metagenomes</taxon>
    </lineage>
</organism>
<feature type="region of interest" description="Disordered" evidence="1">
    <location>
        <begin position="71"/>
        <end position="112"/>
    </location>
</feature>
<feature type="region of interest" description="Disordered" evidence="1">
    <location>
        <begin position="1"/>
        <end position="26"/>
    </location>
</feature>
<dbReference type="AlphaFoldDB" id="A0A1J5PZU1"/>
<protein>
    <submittedName>
        <fullName evidence="2">Uncharacterized protein</fullName>
    </submittedName>
</protein>
<dbReference type="EMBL" id="MLJW01002994">
    <property type="protein sequence ID" value="OIQ73124.1"/>
    <property type="molecule type" value="Genomic_DNA"/>
</dbReference>
<accession>A0A1J5PZU1</accession>
<proteinExistence type="predicted"/>
<name>A0A1J5PZU1_9ZZZZ</name>
<comment type="caution">
    <text evidence="2">The sequence shown here is derived from an EMBL/GenBank/DDBJ whole genome shotgun (WGS) entry which is preliminary data.</text>
</comment>
<feature type="compositionally biased region" description="Basic residues" evidence="1">
    <location>
        <begin position="89"/>
        <end position="102"/>
    </location>
</feature>
<gene>
    <name evidence="2" type="ORF">GALL_452430</name>
</gene>
<evidence type="ECO:0000313" key="2">
    <source>
        <dbReference type="EMBL" id="OIQ73124.1"/>
    </source>
</evidence>